<name>C6XA15_METGS</name>
<keyword evidence="1" id="KW-0732">Signal</keyword>
<evidence type="ECO:0000256" key="1">
    <source>
        <dbReference type="ARBA" id="ARBA00022729"/>
    </source>
</evidence>
<dbReference type="Pfam" id="PF04972">
    <property type="entry name" value="BON"/>
    <property type="match status" value="2"/>
</dbReference>
<evidence type="ECO:0000313" key="4">
    <source>
        <dbReference type="Proteomes" id="UP000002743"/>
    </source>
</evidence>
<dbReference type="InterPro" id="IPR007055">
    <property type="entry name" value="BON_dom"/>
</dbReference>
<dbReference type="HOGENOM" id="CLU_083606_1_1_4"/>
<reference evidence="3 4" key="2">
    <citation type="journal article" date="2011" name="J. Bacteriol.">
        <title>Genomes of three methylotrophs from a single niche uncover genetic and metabolic divergence of Methylophilaceae.</title>
        <authorList>
            <person name="Lapidus A."/>
            <person name="Clum A."/>
            <person name="Labutti K."/>
            <person name="Kaluzhnaya M.G."/>
            <person name="Lim S."/>
            <person name="Beck D.A."/>
            <person name="Glavina Del Rio T."/>
            <person name="Nolan M."/>
            <person name="Mavromatis K."/>
            <person name="Huntemann M."/>
            <person name="Lucas S."/>
            <person name="Lidstrom M.E."/>
            <person name="Ivanova N."/>
            <person name="Chistoserdova L."/>
        </authorList>
    </citation>
    <scope>NUCLEOTIDE SEQUENCE [LARGE SCALE GENOMIC DNA]</scope>
    <source>
        <strain evidence="3 4">SIP3-4</strain>
    </source>
</reference>
<dbReference type="Proteomes" id="UP000002743">
    <property type="component" value="Chromosome"/>
</dbReference>
<keyword evidence="4" id="KW-1185">Reference proteome</keyword>
<dbReference type="InterPro" id="IPR051686">
    <property type="entry name" value="Lipoprotein_DolP"/>
</dbReference>
<evidence type="ECO:0000313" key="3">
    <source>
        <dbReference type="EMBL" id="ACT51556.1"/>
    </source>
</evidence>
<dbReference type="PANTHER" id="PTHR34606:SF4">
    <property type="entry name" value="OUTER MEMBRANE LIPOPROTEIN DOLP"/>
    <property type="match status" value="1"/>
</dbReference>
<dbReference type="eggNOG" id="COG2823">
    <property type="taxonomic scope" value="Bacteria"/>
</dbReference>
<dbReference type="PROSITE" id="PS50914">
    <property type="entry name" value="BON"/>
    <property type="match status" value="2"/>
</dbReference>
<dbReference type="EMBL" id="CP001674">
    <property type="protein sequence ID" value="ACT51556.1"/>
    <property type="molecule type" value="Genomic_DNA"/>
</dbReference>
<sequence precursor="true">MRFITKAFIATALATQLAGCFPAIVGGAAATGVMAADRRTSGIYIEDQGIELKASQRISSELGENIHANVTSFNRNVLITGEAFNAETKAKAESIVKEVENVRSVTNELVVAPKSSLSSRSNDTYITSKVKSRLVTENRFPANYVKVVTEKSTVFLMGLVTKQEAADAVDIASGTSGVEKVVKVFEYMD</sequence>
<dbReference type="STRING" id="582744.Msip34_2314"/>
<dbReference type="OrthoDB" id="5294487at2"/>
<dbReference type="KEGG" id="mei:Msip34_2314"/>
<dbReference type="PANTHER" id="PTHR34606">
    <property type="entry name" value="BON DOMAIN-CONTAINING PROTEIN"/>
    <property type="match status" value="1"/>
</dbReference>
<feature type="domain" description="BON" evidence="2">
    <location>
        <begin position="122"/>
        <end position="189"/>
    </location>
</feature>
<protein>
    <submittedName>
        <fullName evidence="3">Transport-associated</fullName>
    </submittedName>
</protein>
<evidence type="ECO:0000259" key="2">
    <source>
        <dbReference type="PROSITE" id="PS50914"/>
    </source>
</evidence>
<dbReference type="InterPro" id="IPR014004">
    <property type="entry name" value="Transpt-assoc_nodulatn_dom_bac"/>
</dbReference>
<reference evidence="4" key="1">
    <citation type="submission" date="2009-07" db="EMBL/GenBank/DDBJ databases">
        <title>Complete sequence of chromosome of Methylovorus sp. SIP3-4.</title>
        <authorList>
            <person name="Lucas S."/>
            <person name="Copeland A."/>
            <person name="Lapidus A."/>
            <person name="Glavina del Rio T."/>
            <person name="Tice H."/>
            <person name="Bruce D."/>
            <person name="Goodwin L."/>
            <person name="Pitluck S."/>
            <person name="Clum A."/>
            <person name="Larimer F."/>
            <person name="Land M."/>
            <person name="Hauser L."/>
            <person name="Kyrpides N."/>
            <person name="Mikhailova N."/>
            <person name="Kayluzhnaya M."/>
            <person name="Chistoserdova L."/>
        </authorList>
    </citation>
    <scope>NUCLEOTIDE SEQUENCE [LARGE SCALE GENOMIC DNA]</scope>
    <source>
        <strain evidence="4">SIP3-4</strain>
    </source>
</reference>
<dbReference type="AlphaFoldDB" id="C6XA15"/>
<organism evidence="3 4">
    <name type="scientific">Methylovorus glucosotrophus (strain SIP3-4)</name>
    <dbReference type="NCBI Taxonomy" id="582744"/>
    <lineage>
        <taxon>Bacteria</taxon>
        <taxon>Pseudomonadati</taxon>
        <taxon>Pseudomonadota</taxon>
        <taxon>Betaproteobacteria</taxon>
        <taxon>Nitrosomonadales</taxon>
        <taxon>Methylophilaceae</taxon>
        <taxon>Methylovorus</taxon>
    </lineage>
</organism>
<dbReference type="RefSeq" id="WP_015830857.1">
    <property type="nucleotide sequence ID" value="NC_012969.1"/>
</dbReference>
<dbReference type="SMART" id="SM00749">
    <property type="entry name" value="BON"/>
    <property type="match status" value="2"/>
</dbReference>
<accession>C6XA15</accession>
<proteinExistence type="predicted"/>
<feature type="domain" description="BON" evidence="2">
    <location>
        <begin position="46"/>
        <end position="113"/>
    </location>
</feature>
<dbReference type="Gene3D" id="3.40.1520.20">
    <property type="match status" value="1"/>
</dbReference>
<gene>
    <name evidence="3" type="ordered locus">Msip34_2314</name>
</gene>